<gene>
    <name evidence="4" type="ORF">HELGO_WM11462</name>
</gene>
<accession>A0A6S6SSB6</accession>
<dbReference type="SUPFAM" id="SSF56925">
    <property type="entry name" value="OMPA-like"/>
    <property type="match status" value="1"/>
</dbReference>
<dbReference type="Pfam" id="PF13505">
    <property type="entry name" value="OMP_b-brl"/>
    <property type="match status" value="1"/>
</dbReference>
<evidence type="ECO:0000256" key="1">
    <source>
        <dbReference type="ARBA" id="ARBA00022729"/>
    </source>
</evidence>
<dbReference type="InterPro" id="IPR027385">
    <property type="entry name" value="Beta-barrel_OMP"/>
</dbReference>
<dbReference type="EMBL" id="CACVAZ010000023">
    <property type="protein sequence ID" value="CAA6805440.1"/>
    <property type="molecule type" value="Genomic_DNA"/>
</dbReference>
<keyword evidence="1 2" id="KW-0732">Signal</keyword>
<feature type="chain" id="PRO_5027710012" description="Outer membrane protein beta-barrel domain-containing protein" evidence="2">
    <location>
        <begin position="21"/>
        <end position="249"/>
    </location>
</feature>
<dbReference type="AlphaFoldDB" id="A0A6S6SSB6"/>
<reference evidence="4" key="1">
    <citation type="submission" date="2020-01" db="EMBL/GenBank/DDBJ databases">
        <authorList>
            <person name="Meier V. D."/>
            <person name="Meier V D."/>
        </authorList>
    </citation>
    <scope>NUCLEOTIDE SEQUENCE</scope>
    <source>
        <strain evidence="4">HLG_WM_MAG_02</strain>
    </source>
</reference>
<sequence>MKRTQLSLLALIACTHLAMAGGDITPYTAYEIEDVKAAEIITVTPVIKTPIVEAPIVQTPIVQTPVKIVPAVVPVADVSPVYLGLGLVAARYDSSCDNGVVVAGCDGVDKTGGLLLRAGYDVNQYVGVEARGLATTYKANGGKIKHFGIFAKPQYPVTNNLNLYGLGGFAKTTTSGSLRQTDVSGLAFGAGLEYDLSDDTKKDGKYDREFDGIADQEKGLGVFADYERLYYKSGAPDLDAVSVGVTYDF</sequence>
<feature type="signal peptide" evidence="2">
    <location>
        <begin position="1"/>
        <end position="20"/>
    </location>
</feature>
<organism evidence="4">
    <name type="scientific">uncultured Sulfurovum sp</name>
    <dbReference type="NCBI Taxonomy" id="269237"/>
    <lineage>
        <taxon>Bacteria</taxon>
        <taxon>Pseudomonadati</taxon>
        <taxon>Campylobacterota</taxon>
        <taxon>Epsilonproteobacteria</taxon>
        <taxon>Campylobacterales</taxon>
        <taxon>Sulfurovaceae</taxon>
        <taxon>Sulfurovum</taxon>
        <taxon>environmental samples</taxon>
    </lineage>
</organism>
<feature type="domain" description="Outer membrane protein beta-barrel" evidence="3">
    <location>
        <begin position="78"/>
        <end position="249"/>
    </location>
</feature>
<evidence type="ECO:0000313" key="4">
    <source>
        <dbReference type="EMBL" id="CAA6805440.1"/>
    </source>
</evidence>
<proteinExistence type="predicted"/>
<dbReference type="Gene3D" id="2.40.160.20">
    <property type="match status" value="1"/>
</dbReference>
<evidence type="ECO:0000259" key="3">
    <source>
        <dbReference type="Pfam" id="PF13505"/>
    </source>
</evidence>
<dbReference type="InterPro" id="IPR011250">
    <property type="entry name" value="OMP/PagP_B-barrel"/>
</dbReference>
<protein>
    <recommendedName>
        <fullName evidence="3">Outer membrane protein beta-barrel domain-containing protein</fullName>
    </recommendedName>
</protein>
<name>A0A6S6SSB6_9BACT</name>
<evidence type="ECO:0000256" key="2">
    <source>
        <dbReference type="SAM" id="SignalP"/>
    </source>
</evidence>